<name>A0A9N9TAL4_DIABA</name>
<keyword evidence="3" id="KW-1185">Reference proteome</keyword>
<evidence type="ECO:0000256" key="1">
    <source>
        <dbReference type="SAM" id="MobiDB-lite"/>
    </source>
</evidence>
<protein>
    <submittedName>
        <fullName evidence="2">Uncharacterized protein</fullName>
    </submittedName>
</protein>
<evidence type="ECO:0000313" key="3">
    <source>
        <dbReference type="Proteomes" id="UP001153709"/>
    </source>
</evidence>
<feature type="compositionally biased region" description="Basic and acidic residues" evidence="1">
    <location>
        <begin position="333"/>
        <end position="355"/>
    </location>
</feature>
<sequence>MLLKYSDYQLGSALQTPGLNNSGIAPTEYETTTGNGATGTPVGVVNVTAASQQQPLGPLQEAYMARDRSYPPQHIDNEVTYAELSHVRPNSLEPIKNGGNQYGTLLHRDDPTIYAQIDHNRRPPPLKTSPMVSPAMNESPRSFKILSKVTLTSEDKDGASSSQHKNKVTVITDVNKPVGKSEPKVVILSDVSNSSLNSDYLSDPLKSLKECIEAQKTLNVSREDLEENIDPNISGNEDFVQEIIALDNTDILDAFIDLDSLNNADVTIEEVNYKNNRRWDNVLNSDKEKLEITNSTNFTEASKGNNANEIRNSTSFENNIDINAAKKEISGLHDDSLEKESSSEAEKNVAADNDIKKRKRKKNRLSDSQDWEYNTNKKKRQEGAAYKGRKDNKFLVQKHKRKLKIRCSCEEKTSDISKILELYMGRKKSICLWKSDCLKYQKSQKPKI</sequence>
<dbReference type="OrthoDB" id="6784476at2759"/>
<dbReference type="EMBL" id="OU898282">
    <property type="protein sequence ID" value="CAG9837595.1"/>
    <property type="molecule type" value="Genomic_DNA"/>
</dbReference>
<proteinExistence type="predicted"/>
<evidence type="ECO:0000313" key="2">
    <source>
        <dbReference type="EMBL" id="CAG9837595.1"/>
    </source>
</evidence>
<accession>A0A9N9TAL4</accession>
<gene>
    <name evidence="2" type="ORF">DIABBA_LOCUS10563</name>
</gene>
<dbReference type="Proteomes" id="UP001153709">
    <property type="component" value="Chromosome 7"/>
</dbReference>
<organism evidence="2 3">
    <name type="scientific">Diabrotica balteata</name>
    <name type="common">Banded cucumber beetle</name>
    <dbReference type="NCBI Taxonomy" id="107213"/>
    <lineage>
        <taxon>Eukaryota</taxon>
        <taxon>Metazoa</taxon>
        <taxon>Ecdysozoa</taxon>
        <taxon>Arthropoda</taxon>
        <taxon>Hexapoda</taxon>
        <taxon>Insecta</taxon>
        <taxon>Pterygota</taxon>
        <taxon>Neoptera</taxon>
        <taxon>Endopterygota</taxon>
        <taxon>Coleoptera</taxon>
        <taxon>Polyphaga</taxon>
        <taxon>Cucujiformia</taxon>
        <taxon>Chrysomeloidea</taxon>
        <taxon>Chrysomelidae</taxon>
        <taxon>Galerucinae</taxon>
        <taxon>Diabroticina</taxon>
        <taxon>Diabroticites</taxon>
        <taxon>Diabrotica</taxon>
    </lineage>
</organism>
<reference evidence="2" key="1">
    <citation type="submission" date="2022-01" db="EMBL/GenBank/DDBJ databases">
        <authorList>
            <person name="King R."/>
        </authorList>
    </citation>
    <scope>NUCLEOTIDE SEQUENCE</scope>
</reference>
<dbReference type="AlphaFoldDB" id="A0A9N9TAL4"/>
<feature type="region of interest" description="Disordered" evidence="1">
    <location>
        <begin position="333"/>
        <end position="388"/>
    </location>
</feature>